<comment type="caution">
    <text evidence="5">The sequence shown here is derived from an EMBL/GenBank/DDBJ whole genome shotgun (WGS) entry which is preliminary data.</text>
</comment>
<evidence type="ECO:0000259" key="4">
    <source>
        <dbReference type="Pfam" id="PF00496"/>
    </source>
</evidence>
<comment type="subcellular location">
    <subcellularLocation>
        <location evidence="1">Periplasm</location>
    </subcellularLocation>
</comment>
<evidence type="ECO:0000313" key="6">
    <source>
        <dbReference type="Proteomes" id="UP000269689"/>
    </source>
</evidence>
<comment type="similarity">
    <text evidence="2">Belongs to the bacterial solute-binding protein 5 family.</text>
</comment>
<dbReference type="Proteomes" id="UP000269689">
    <property type="component" value="Unassembled WGS sequence"/>
</dbReference>
<name>A0A3N4ULQ1_9RHOB</name>
<proteinExistence type="inferred from homology"/>
<dbReference type="Gene3D" id="3.40.190.10">
    <property type="entry name" value="Periplasmic binding protein-like II"/>
    <property type="match status" value="1"/>
</dbReference>
<accession>A0A3N4ULQ1</accession>
<sequence>MYKKLKSTCGLMGATALLSAIVAPAFADMMPVEKSLSGLDYDLIGKADIFDYGALDSYSEAPFLTELVEAGKLPAVADRLPKEPIIMKTGAMSDGIGEYGGVFRHVIGGRPEGWNWMAGQHQGWGGINMAMQECLVRQGPRWQVKAEEQTGPLPNLAQSWEWSEDRKTVTMHLMQGVKWSDGDAFDVEDVRFWWEDNVQNENVASRMPADSFGGTGTTMEVIDDYTFKFTFAEPQSENVLEGLAYIQGCPGPSHILKSNHPSYNDAATYESYTGSMPNDETPAVVLGAWVPTVHRPDELVIMRRNPYYFKVDESGQQLPYYNEMHFKLSTWSDRTTQAVAGTGDFSNMEDPGNFVEALKQSQDEDSPVVANFGPRVLSWRLMFNFDTTAAEDDFELALRSLFREKDFRVAMSHALDRDAIGQSVARGPFAYPYVAGFATGSPYYDAESSVFQAYDQSKAATLLDGLGLADTDGNGIRNLPNGGDDIIIDVMVEGERNADVKQLEAVASQLEEVGIRLQTRTGDGTSLDTNRTGGTYTAMITRLPVILPTREACESFPAGTNCPHFNKGGERLDFEVELETAYNKFNASNDATERAQLAKDMQKLMTENVYYVGTVQVPAALLVNKRVRNAHPGTPVFMYEWAEDSVMRERLWTPSDLQVDEILPGTVAEY</sequence>
<evidence type="ECO:0000313" key="5">
    <source>
        <dbReference type="EMBL" id="RPE71363.1"/>
    </source>
</evidence>
<dbReference type="AlphaFoldDB" id="A0A3N4ULQ1"/>
<dbReference type="PANTHER" id="PTHR30290:SF62">
    <property type="entry name" value="OLIGOPEPTIDE ABC TRANSPORTER, PERIPLASMIC OLIGOPEPTIDE-BINDING PROTEIN"/>
    <property type="match status" value="1"/>
</dbReference>
<dbReference type="PANTHER" id="PTHR30290">
    <property type="entry name" value="PERIPLASMIC BINDING COMPONENT OF ABC TRANSPORTER"/>
    <property type="match status" value="1"/>
</dbReference>
<reference evidence="5 6" key="1">
    <citation type="submission" date="2018-11" db="EMBL/GenBank/DDBJ databases">
        <title>Genomic Encyclopedia of Type Strains, Phase IV (KMG-IV): sequencing the most valuable type-strain genomes for metagenomic binning, comparative biology and taxonomic classification.</title>
        <authorList>
            <person name="Goeker M."/>
        </authorList>
    </citation>
    <scope>NUCLEOTIDE SEQUENCE [LARGE SCALE GENOMIC DNA]</scope>
    <source>
        <strain evidence="5 6">DSM 104731</strain>
    </source>
</reference>
<dbReference type="Gene3D" id="3.10.105.10">
    <property type="entry name" value="Dipeptide-binding Protein, Domain 3"/>
    <property type="match status" value="1"/>
</dbReference>
<dbReference type="SUPFAM" id="SSF53850">
    <property type="entry name" value="Periplasmic binding protein-like II"/>
    <property type="match status" value="1"/>
</dbReference>
<gene>
    <name evidence="5" type="ORF">EDD53_0480</name>
</gene>
<evidence type="ECO:0000256" key="3">
    <source>
        <dbReference type="SAM" id="SignalP"/>
    </source>
</evidence>
<dbReference type="InterPro" id="IPR000914">
    <property type="entry name" value="SBP_5_dom"/>
</dbReference>
<evidence type="ECO:0000256" key="2">
    <source>
        <dbReference type="ARBA" id="ARBA00005695"/>
    </source>
</evidence>
<feature type="chain" id="PRO_5018038826" evidence="3">
    <location>
        <begin position="28"/>
        <end position="670"/>
    </location>
</feature>
<dbReference type="GO" id="GO:0015833">
    <property type="term" value="P:peptide transport"/>
    <property type="evidence" value="ECO:0007669"/>
    <property type="project" value="TreeGrafter"/>
</dbReference>
<organism evidence="5 6">
    <name type="scientific">Pacificibacter maritimus</name>
    <dbReference type="NCBI Taxonomy" id="762213"/>
    <lineage>
        <taxon>Bacteria</taxon>
        <taxon>Pseudomonadati</taxon>
        <taxon>Pseudomonadota</taxon>
        <taxon>Alphaproteobacteria</taxon>
        <taxon>Rhodobacterales</taxon>
        <taxon>Roseobacteraceae</taxon>
        <taxon>Pacificibacter</taxon>
    </lineage>
</organism>
<dbReference type="InterPro" id="IPR039424">
    <property type="entry name" value="SBP_5"/>
</dbReference>
<dbReference type="RefSeq" id="WP_211331576.1">
    <property type="nucleotide sequence ID" value="NZ_RKQK01000001.1"/>
</dbReference>
<keyword evidence="3" id="KW-0732">Signal</keyword>
<dbReference type="EMBL" id="RKQK01000001">
    <property type="protein sequence ID" value="RPE71363.1"/>
    <property type="molecule type" value="Genomic_DNA"/>
</dbReference>
<protein>
    <submittedName>
        <fullName evidence="5">Peptide/nickel transport system substrate-binding protein</fullName>
    </submittedName>
</protein>
<feature type="signal peptide" evidence="3">
    <location>
        <begin position="1"/>
        <end position="27"/>
    </location>
</feature>
<keyword evidence="6" id="KW-1185">Reference proteome</keyword>
<evidence type="ECO:0000256" key="1">
    <source>
        <dbReference type="ARBA" id="ARBA00004418"/>
    </source>
</evidence>
<dbReference type="Pfam" id="PF00496">
    <property type="entry name" value="SBP_bac_5"/>
    <property type="match status" value="1"/>
</dbReference>
<feature type="domain" description="Solute-binding protein family 5" evidence="4">
    <location>
        <begin position="153"/>
        <end position="542"/>
    </location>
</feature>
<dbReference type="GO" id="GO:1904680">
    <property type="term" value="F:peptide transmembrane transporter activity"/>
    <property type="evidence" value="ECO:0007669"/>
    <property type="project" value="TreeGrafter"/>
</dbReference>